<dbReference type="InterPro" id="IPR006135">
    <property type="entry name" value="T3SS_substrate_exporter"/>
</dbReference>
<organism evidence="2 3">
    <name type="scientific">Hydrogenothermus marinus</name>
    <dbReference type="NCBI Taxonomy" id="133270"/>
    <lineage>
        <taxon>Bacteria</taxon>
        <taxon>Pseudomonadati</taxon>
        <taxon>Aquificota</taxon>
        <taxon>Aquificia</taxon>
        <taxon>Aquificales</taxon>
        <taxon>Hydrogenothermaceae</taxon>
        <taxon>Hydrogenothermus</taxon>
    </lineage>
</organism>
<reference evidence="2 3" key="1">
    <citation type="submission" date="2018-10" db="EMBL/GenBank/DDBJ databases">
        <title>Genomic Encyclopedia of Archaeal and Bacterial Type Strains, Phase II (KMG-II): from individual species to whole genera.</title>
        <authorList>
            <person name="Goeker M."/>
        </authorList>
    </citation>
    <scope>NUCLEOTIDE SEQUENCE [LARGE SCALE GENOMIC DNA]</scope>
    <source>
        <strain evidence="2 3">VM1</strain>
    </source>
</reference>
<dbReference type="Pfam" id="PF01312">
    <property type="entry name" value="Bac_export_2"/>
    <property type="match status" value="1"/>
</dbReference>
<keyword evidence="2" id="KW-0969">Cilium</keyword>
<keyword evidence="2" id="KW-0282">Flagellum</keyword>
<dbReference type="AlphaFoldDB" id="A0A3M0BRS7"/>
<evidence type="ECO:0000313" key="2">
    <source>
        <dbReference type="EMBL" id="RMA97205.1"/>
    </source>
</evidence>
<evidence type="ECO:0000256" key="1">
    <source>
        <dbReference type="ARBA" id="ARBA00010690"/>
    </source>
</evidence>
<dbReference type="SUPFAM" id="SSF160544">
    <property type="entry name" value="EscU C-terminal domain-like"/>
    <property type="match status" value="1"/>
</dbReference>
<dbReference type="OrthoDB" id="5244399at2"/>
<dbReference type="PANTHER" id="PTHR30531:SF12">
    <property type="entry name" value="FLAGELLAR BIOSYNTHETIC PROTEIN FLHB"/>
    <property type="match status" value="1"/>
</dbReference>
<keyword evidence="2" id="KW-0966">Cell projection</keyword>
<dbReference type="EMBL" id="REFO01000011">
    <property type="protein sequence ID" value="RMA97205.1"/>
    <property type="molecule type" value="Genomic_DNA"/>
</dbReference>
<sequence>MKDIKKAVALKYEVKKDNAPKVIAKGKEKIADKILEIAKKENIPIYEDPETLEILFSLDIGDEIPPELYQVIAEIFAYIISKKEEYKED</sequence>
<accession>A0A3M0BRS7</accession>
<proteinExistence type="inferred from homology"/>
<protein>
    <submittedName>
        <fullName evidence="2">Flagellar biosynthesis protein</fullName>
    </submittedName>
</protein>
<keyword evidence="3" id="KW-1185">Reference proteome</keyword>
<comment type="caution">
    <text evidence="2">The sequence shown here is derived from an EMBL/GenBank/DDBJ whole genome shotgun (WGS) entry which is preliminary data.</text>
</comment>
<dbReference type="Proteomes" id="UP000280842">
    <property type="component" value="Unassembled WGS sequence"/>
</dbReference>
<comment type="similarity">
    <text evidence="1">Belongs to the type III secretion exporter family.</text>
</comment>
<gene>
    <name evidence="2" type="ORF">CLV39_0861</name>
</gene>
<dbReference type="RefSeq" id="WP_121922990.1">
    <property type="nucleotide sequence ID" value="NZ_REFO01000011.1"/>
</dbReference>
<dbReference type="InterPro" id="IPR029025">
    <property type="entry name" value="T3SS_substrate_exporter_C"/>
</dbReference>
<evidence type="ECO:0000313" key="3">
    <source>
        <dbReference type="Proteomes" id="UP000280842"/>
    </source>
</evidence>
<name>A0A3M0BRS7_9AQUI</name>
<dbReference type="GO" id="GO:0005886">
    <property type="term" value="C:plasma membrane"/>
    <property type="evidence" value="ECO:0007669"/>
    <property type="project" value="TreeGrafter"/>
</dbReference>
<dbReference type="PANTHER" id="PTHR30531">
    <property type="entry name" value="FLAGELLAR BIOSYNTHETIC PROTEIN FLHB"/>
    <property type="match status" value="1"/>
</dbReference>
<dbReference type="GO" id="GO:0009306">
    <property type="term" value="P:protein secretion"/>
    <property type="evidence" value="ECO:0007669"/>
    <property type="project" value="InterPro"/>
</dbReference>
<dbReference type="Gene3D" id="3.40.1690.10">
    <property type="entry name" value="secretion proteins EscU"/>
    <property type="match status" value="1"/>
</dbReference>